<name>A0A165G1Y7_EXIGL</name>
<keyword evidence="2" id="KW-0472">Membrane</keyword>
<protein>
    <submittedName>
        <fullName evidence="3">Uncharacterized protein</fullName>
    </submittedName>
</protein>
<feature type="compositionally biased region" description="Low complexity" evidence="1">
    <location>
        <begin position="97"/>
        <end position="107"/>
    </location>
</feature>
<feature type="region of interest" description="Disordered" evidence="1">
    <location>
        <begin position="38"/>
        <end position="193"/>
    </location>
</feature>
<proteinExistence type="predicted"/>
<dbReference type="Proteomes" id="UP000077266">
    <property type="component" value="Unassembled WGS sequence"/>
</dbReference>
<feature type="compositionally biased region" description="Gly residues" evidence="1">
    <location>
        <begin position="49"/>
        <end position="75"/>
    </location>
</feature>
<feature type="transmembrane region" description="Helical" evidence="2">
    <location>
        <begin position="202"/>
        <end position="225"/>
    </location>
</feature>
<feature type="compositionally biased region" description="Low complexity" evidence="1">
    <location>
        <begin position="150"/>
        <end position="193"/>
    </location>
</feature>
<dbReference type="EMBL" id="KV426061">
    <property type="protein sequence ID" value="KZV89864.1"/>
    <property type="molecule type" value="Genomic_DNA"/>
</dbReference>
<dbReference type="AlphaFoldDB" id="A0A165G1Y7"/>
<sequence length="407" mass="40258">MSGVKSITSPAFPTDPSRWSSIIAEWVKSVKEHGGAVIGPVKIPSAPSGPGGSPGGSTPGGGSPSGGDTGGGGDEGGGDDGGGEDGGSDNDGGGSSGSPSPTSVPSSGSGGSPSGGDDGDSGSSTSPPSGGGGGGSGGGNVTSRPGETATSQPSPLTGSSPTSSPGQTSGSNLSTTPFTQSTSTSPTSTPTVSHARARNVNVIAIVLPIVIVLLLLTALLAFFLFRRRQLRRQRNGIRFDEDDEPAPRPRGGAATPSPADFPTVNASGESSFILRHPFAATYHASTSSATLDHQFTSGSGSVIGSGNFSFASAHQGHGSTPGVHVADINDPFADPYNVLRERHRALLANAAMWTPASGISGTSYFGESSTGAVEDASRQDLGPGRSDTHLAPPPPPSSESRSHSPHT</sequence>
<feature type="compositionally biased region" description="Gly residues" evidence="1">
    <location>
        <begin position="129"/>
        <end position="140"/>
    </location>
</feature>
<accession>A0A165G1Y7</accession>
<evidence type="ECO:0000256" key="1">
    <source>
        <dbReference type="SAM" id="MobiDB-lite"/>
    </source>
</evidence>
<keyword evidence="2" id="KW-0812">Transmembrane</keyword>
<keyword evidence="2" id="KW-1133">Transmembrane helix</keyword>
<feature type="region of interest" description="Disordered" evidence="1">
    <location>
        <begin position="238"/>
        <end position="261"/>
    </location>
</feature>
<evidence type="ECO:0000313" key="3">
    <source>
        <dbReference type="EMBL" id="KZV89864.1"/>
    </source>
</evidence>
<evidence type="ECO:0000313" key="4">
    <source>
        <dbReference type="Proteomes" id="UP000077266"/>
    </source>
</evidence>
<dbReference type="InParanoid" id="A0A165G1Y7"/>
<feature type="compositionally biased region" description="Low complexity" evidence="1">
    <location>
        <begin position="249"/>
        <end position="258"/>
    </location>
</feature>
<feature type="compositionally biased region" description="Acidic residues" evidence="1">
    <location>
        <begin position="76"/>
        <end position="88"/>
    </location>
</feature>
<evidence type="ECO:0000256" key="2">
    <source>
        <dbReference type="SAM" id="Phobius"/>
    </source>
</evidence>
<feature type="region of interest" description="Disordered" evidence="1">
    <location>
        <begin position="365"/>
        <end position="407"/>
    </location>
</feature>
<reference evidence="3 4" key="1">
    <citation type="journal article" date="2016" name="Mol. Biol. Evol.">
        <title>Comparative Genomics of Early-Diverging Mushroom-Forming Fungi Provides Insights into the Origins of Lignocellulose Decay Capabilities.</title>
        <authorList>
            <person name="Nagy L.G."/>
            <person name="Riley R."/>
            <person name="Tritt A."/>
            <person name="Adam C."/>
            <person name="Daum C."/>
            <person name="Floudas D."/>
            <person name="Sun H."/>
            <person name="Yadav J.S."/>
            <person name="Pangilinan J."/>
            <person name="Larsson K.H."/>
            <person name="Matsuura K."/>
            <person name="Barry K."/>
            <person name="Labutti K."/>
            <person name="Kuo R."/>
            <person name="Ohm R.A."/>
            <person name="Bhattacharya S.S."/>
            <person name="Shirouzu T."/>
            <person name="Yoshinaga Y."/>
            <person name="Martin F.M."/>
            <person name="Grigoriev I.V."/>
            <person name="Hibbett D.S."/>
        </authorList>
    </citation>
    <scope>NUCLEOTIDE SEQUENCE [LARGE SCALE GENOMIC DNA]</scope>
    <source>
        <strain evidence="3 4">HHB12029</strain>
    </source>
</reference>
<keyword evidence="4" id="KW-1185">Reference proteome</keyword>
<organism evidence="3 4">
    <name type="scientific">Exidia glandulosa HHB12029</name>
    <dbReference type="NCBI Taxonomy" id="1314781"/>
    <lineage>
        <taxon>Eukaryota</taxon>
        <taxon>Fungi</taxon>
        <taxon>Dikarya</taxon>
        <taxon>Basidiomycota</taxon>
        <taxon>Agaricomycotina</taxon>
        <taxon>Agaricomycetes</taxon>
        <taxon>Auriculariales</taxon>
        <taxon>Exidiaceae</taxon>
        <taxon>Exidia</taxon>
    </lineage>
</organism>
<gene>
    <name evidence="3" type="ORF">EXIGLDRAFT_750920</name>
</gene>